<dbReference type="GO" id="GO:0008970">
    <property type="term" value="F:phospholipase A1 activity"/>
    <property type="evidence" value="ECO:0007669"/>
    <property type="project" value="InterPro"/>
</dbReference>
<accession>A0AAD2DR59</accession>
<evidence type="ECO:0000313" key="2">
    <source>
        <dbReference type="Proteomes" id="UP000834106"/>
    </source>
</evidence>
<dbReference type="Proteomes" id="UP000834106">
    <property type="component" value="Chromosome 5"/>
</dbReference>
<dbReference type="InterPro" id="IPR043367">
    <property type="entry name" value="PLIP1/2/3"/>
</dbReference>
<proteinExistence type="predicted"/>
<dbReference type="EMBL" id="OU503040">
    <property type="protein sequence ID" value="CAI9761488.1"/>
    <property type="molecule type" value="Genomic_DNA"/>
</dbReference>
<evidence type="ECO:0000313" key="1">
    <source>
        <dbReference type="EMBL" id="CAI9761488.1"/>
    </source>
</evidence>
<organism evidence="1 2">
    <name type="scientific">Fraxinus pennsylvanica</name>
    <dbReference type="NCBI Taxonomy" id="56036"/>
    <lineage>
        <taxon>Eukaryota</taxon>
        <taxon>Viridiplantae</taxon>
        <taxon>Streptophyta</taxon>
        <taxon>Embryophyta</taxon>
        <taxon>Tracheophyta</taxon>
        <taxon>Spermatophyta</taxon>
        <taxon>Magnoliopsida</taxon>
        <taxon>eudicotyledons</taxon>
        <taxon>Gunneridae</taxon>
        <taxon>Pentapetalae</taxon>
        <taxon>asterids</taxon>
        <taxon>lamiids</taxon>
        <taxon>Lamiales</taxon>
        <taxon>Oleaceae</taxon>
        <taxon>Oleeae</taxon>
        <taxon>Fraxinus</taxon>
    </lineage>
</organism>
<sequence length="378" mass="42575">MDVLCLKAGIQGISPPISVTGYAGMDVLTSYPSQISASGRPSEKSVAAAGAQRRNFPWGFTFRDPLRSLWTGGKNRCEPAIAVDDAVLVEENEEIKMKEREKEVQNGNWVFKILHVRSLWKEVDEREDKFVEEIGTKLEEEDKIGAMDGKYNGYSENEDCCEELGECDVCGIDEENDNKIEFDRESFSKMLQKVPLAEARLYAQMSYLANLAYSITQIKKKGSSNSGRRVWNILRLALLWARKGGIFRNKFSISLSFLPKGVKSLRHSKGGSGALIYGEPNEHGGPDPCIISTVLPNEKSCEKCVEISKFQQMQGNLHKSSSEGSHKEKGVLGIHHHRRSPRFQVSELVLKSREEFSWIRHKFEVQRVKESGKLLGIF</sequence>
<protein>
    <submittedName>
        <fullName evidence="1">Uncharacterized protein</fullName>
    </submittedName>
</protein>
<keyword evidence="2" id="KW-1185">Reference proteome</keyword>
<dbReference type="PANTHER" id="PTHR46483:SF4">
    <property type="entry name" value="PHOSPHOLIPASE A1 PLIP2, CHLOROPLASTIC"/>
    <property type="match status" value="1"/>
</dbReference>
<gene>
    <name evidence="1" type="ORF">FPE_LOCUS8918</name>
</gene>
<dbReference type="PANTHER" id="PTHR46483">
    <property type="entry name" value="PHOSPHOLIPASE A1 PLIP2, CHLOROPLASTIC"/>
    <property type="match status" value="1"/>
</dbReference>
<reference evidence="1" key="1">
    <citation type="submission" date="2023-05" db="EMBL/GenBank/DDBJ databases">
        <authorList>
            <person name="Huff M."/>
        </authorList>
    </citation>
    <scope>NUCLEOTIDE SEQUENCE</scope>
</reference>
<dbReference type="AlphaFoldDB" id="A0AAD2DR59"/>
<name>A0AAD2DR59_9LAMI</name>